<dbReference type="GO" id="GO:0031146">
    <property type="term" value="P:SCF-dependent proteasomal ubiquitin-dependent protein catabolic process"/>
    <property type="evidence" value="ECO:0007669"/>
    <property type="project" value="TreeGrafter"/>
</dbReference>
<protein>
    <recommendedName>
        <fullName evidence="4">F-box domain-containing protein</fullName>
    </recommendedName>
</protein>
<dbReference type="EMBL" id="LAVV01006537">
    <property type="protein sequence ID" value="KNZ59440.1"/>
    <property type="molecule type" value="Genomic_DNA"/>
</dbReference>
<dbReference type="SUPFAM" id="SSF81383">
    <property type="entry name" value="F-box domain"/>
    <property type="match status" value="1"/>
</dbReference>
<dbReference type="Gene3D" id="3.80.10.10">
    <property type="entry name" value="Ribonuclease Inhibitor"/>
    <property type="match status" value="1"/>
</dbReference>
<dbReference type="GO" id="GO:0019005">
    <property type="term" value="C:SCF ubiquitin ligase complex"/>
    <property type="evidence" value="ECO:0007669"/>
    <property type="project" value="TreeGrafter"/>
</dbReference>
<dbReference type="VEuPathDB" id="FungiDB:VP01_172g6"/>
<comment type="caution">
    <text evidence="2">The sequence shown here is derived from an EMBL/GenBank/DDBJ whole genome shotgun (WGS) entry which is preliminary data.</text>
</comment>
<dbReference type="OrthoDB" id="2505264at2759"/>
<feature type="compositionally biased region" description="Polar residues" evidence="1">
    <location>
        <begin position="634"/>
        <end position="650"/>
    </location>
</feature>
<evidence type="ECO:0000256" key="1">
    <source>
        <dbReference type="SAM" id="MobiDB-lite"/>
    </source>
</evidence>
<organism evidence="2 3">
    <name type="scientific">Puccinia sorghi</name>
    <dbReference type="NCBI Taxonomy" id="27349"/>
    <lineage>
        <taxon>Eukaryota</taxon>
        <taxon>Fungi</taxon>
        <taxon>Dikarya</taxon>
        <taxon>Basidiomycota</taxon>
        <taxon>Pucciniomycotina</taxon>
        <taxon>Pucciniomycetes</taxon>
        <taxon>Pucciniales</taxon>
        <taxon>Pucciniaceae</taxon>
        <taxon>Puccinia</taxon>
    </lineage>
</organism>
<proteinExistence type="predicted"/>
<dbReference type="SUPFAM" id="SSF52047">
    <property type="entry name" value="RNI-like"/>
    <property type="match status" value="1"/>
</dbReference>
<sequence>METVQRSTTAGTTATASRKRSVEAALSSPNSPHKRAASEPLPKHHHPSKRRKSITLPSNQSTPTTPSPPLPMSSNILVPPNPNKSNELPLIGCLPLDLWIYIASFVGESGLIRMSCCSKSLRRGLIRSRLLWTRQLTLNVTRNDLADQIRTLYLERIQFTQPDPVATSQHHSFTEKWLARMNKSKDLMLKTLKIRLHSPQVTIDTIHNKLVILPDEPYWNTQAIILNFKLIKELMHKPLLPPTTELEPDALQPDRLQVLDIRLDGQFEQTLTAAHEAWSLTQTPWAKTVKEYRLSVGYGLARIPSFSLVALSSWMPELKSFEVRMGTLSANDPNIRRQQQRQQRFVLGGTDFNEITPGLRSAQLIPCTIERLHLEGLCFSPNLLILPQQFPNLKHLVMKSVTWGRMIYELIRRSPGLEMLKLIDFCFAQEMEEDLPSDWNFSYWEDDMSEMGSDEDGITLKAPPINSTNLLELHLLGEGTPHIWSVLGECIQNPIIKMPKLEKLVCESLDLEEEEQALIDLADLAPSLREISIRNCILRDEVDLYHCIRCLPDLEFLDCRLTENITSNLINALALSVPNIRHLDVRGCPYVHVTSVARLAETIRDSSDSERRIEYIGVDKPMEPNFGSGRPGTGLSSPTFLSRASDSPHL</sequence>
<feature type="region of interest" description="Disordered" evidence="1">
    <location>
        <begin position="1"/>
        <end position="78"/>
    </location>
</feature>
<dbReference type="Proteomes" id="UP000037035">
    <property type="component" value="Unassembled WGS sequence"/>
</dbReference>
<feature type="compositionally biased region" description="Basic residues" evidence="1">
    <location>
        <begin position="43"/>
        <end position="53"/>
    </location>
</feature>
<feature type="region of interest" description="Disordered" evidence="1">
    <location>
        <begin position="620"/>
        <end position="650"/>
    </location>
</feature>
<name>A0A0L6VH60_9BASI</name>
<dbReference type="InterPro" id="IPR032675">
    <property type="entry name" value="LRR_dom_sf"/>
</dbReference>
<dbReference type="AlphaFoldDB" id="A0A0L6VH60"/>
<evidence type="ECO:0000313" key="2">
    <source>
        <dbReference type="EMBL" id="KNZ59440.1"/>
    </source>
</evidence>
<dbReference type="InterPro" id="IPR036047">
    <property type="entry name" value="F-box-like_dom_sf"/>
</dbReference>
<accession>A0A0L6VH60</accession>
<evidence type="ECO:0000313" key="3">
    <source>
        <dbReference type="Proteomes" id="UP000037035"/>
    </source>
</evidence>
<feature type="compositionally biased region" description="Low complexity" evidence="1">
    <location>
        <begin position="1"/>
        <end position="16"/>
    </location>
</feature>
<dbReference type="STRING" id="27349.A0A0L6VH60"/>
<dbReference type="PANTHER" id="PTHR13318">
    <property type="entry name" value="PARTNER OF PAIRED, ISOFORM B-RELATED"/>
    <property type="match status" value="1"/>
</dbReference>
<feature type="compositionally biased region" description="Low complexity" evidence="1">
    <location>
        <begin position="55"/>
        <end position="64"/>
    </location>
</feature>
<keyword evidence="3" id="KW-1185">Reference proteome</keyword>
<evidence type="ECO:0008006" key="4">
    <source>
        <dbReference type="Google" id="ProtNLM"/>
    </source>
</evidence>
<reference evidence="2 3" key="1">
    <citation type="submission" date="2015-08" db="EMBL/GenBank/DDBJ databases">
        <title>Next Generation Sequencing and Analysis of the Genome of Puccinia sorghi L Schw, the Causal Agent of Maize Common Rust.</title>
        <authorList>
            <person name="Rochi L."/>
            <person name="Burguener G."/>
            <person name="Darino M."/>
            <person name="Turjanski A."/>
            <person name="Kreff E."/>
            <person name="Dieguez M.J."/>
            <person name="Sacco F."/>
        </authorList>
    </citation>
    <scope>NUCLEOTIDE SEQUENCE [LARGE SCALE GENOMIC DNA]</scope>
    <source>
        <strain evidence="2 3">RO10H11247</strain>
    </source>
</reference>
<gene>
    <name evidence="2" type="ORF">VP01_172g6</name>
</gene>